<proteinExistence type="inferred from homology"/>
<name>A0A8T2KIL0_9PIPI</name>
<dbReference type="PROSITE" id="PS00237">
    <property type="entry name" value="G_PROTEIN_RECEP_F1_1"/>
    <property type="match status" value="1"/>
</dbReference>
<evidence type="ECO:0000256" key="2">
    <source>
        <dbReference type="ARBA" id="ARBA00022475"/>
    </source>
</evidence>
<comment type="subcellular location">
    <subcellularLocation>
        <location evidence="1">Cell membrane</location>
        <topology evidence="1">Multi-pass membrane protein</topology>
    </subcellularLocation>
</comment>
<dbReference type="OrthoDB" id="9874984at2759"/>
<feature type="transmembrane region" description="Helical" evidence="13">
    <location>
        <begin position="164"/>
        <end position="186"/>
    </location>
</feature>
<keyword evidence="5 11" id="KW-0297">G-protein coupled receptor</keyword>
<evidence type="ECO:0000256" key="10">
    <source>
        <dbReference type="PIRSR" id="PIRSR604061-50"/>
    </source>
</evidence>
<dbReference type="GO" id="GO:0038036">
    <property type="term" value="F:sphingosine-1-phosphate receptor activity"/>
    <property type="evidence" value="ECO:0007669"/>
    <property type="project" value="InterPro"/>
</dbReference>
<evidence type="ECO:0000256" key="4">
    <source>
        <dbReference type="ARBA" id="ARBA00022989"/>
    </source>
</evidence>
<feature type="transmembrane region" description="Helical" evidence="13">
    <location>
        <begin position="290"/>
        <end position="311"/>
    </location>
</feature>
<keyword evidence="4 13" id="KW-1133">Transmembrane helix</keyword>
<feature type="transmembrane region" description="Helical" evidence="13">
    <location>
        <begin position="87"/>
        <end position="106"/>
    </location>
</feature>
<keyword evidence="9 11" id="KW-0807">Transducer</keyword>
<reference evidence="15" key="1">
    <citation type="thesis" date="2020" institute="ProQuest LLC" country="789 East Eisenhower Parkway, Ann Arbor, MI, USA">
        <title>Comparative Genomics and Chromosome Evolution.</title>
        <authorList>
            <person name="Mudd A.B."/>
        </authorList>
    </citation>
    <scope>NUCLEOTIDE SEQUENCE</scope>
    <source>
        <strain evidence="15">Female2</strain>
        <tissue evidence="15">Blood</tissue>
    </source>
</reference>
<evidence type="ECO:0000313" key="15">
    <source>
        <dbReference type="EMBL" id="KAG8455350.1"/>
    </source>
</evidence>
<dbReference type="InterPro" id="IPR017452">
    <property type="entry name" value="GPCR_Rhodpsn_7TM"/>
</dbReference>
<feature type="transmembrane region" description="Helical" evidence="13">
    <location>
        <begin position="54"/>
        <end position="75"/>
    </location>
</feature>
<evidence type="ECO:0000256" key="11">
    <source>
        <dbReference type="RuleBase" id="RU000688"/>
    </source>
</evidence>
<dbReference type="AlphaFoldDB" id="A0A8T2KIL0"/>
<accession>A0A8T2KIL0</accession>
<feature type="region of interest" description="Disordered" evidence="12">
    <location>
        <begin position="337"/>
        <end position="358"/>
    </location>
</feature>
<protein>
    <recommendedName>
        <fullName evidence="14">G-protein coupled receptors family 1 profile domain-containing protein</fullName>
    </recommendedName>
</protein>
<feature type="transmembrane region" description="Helical" evidence="13">
    <location>
        <begin position="206"/>
        <end position="230"/>
    </location>
</feature>
<dbReference type="InterPro" id="IPR004062">
    <property type="entry name" value="EDG3_rcpt"/>
</dbReference>
<dbReference type="Pfam" id="PF00001">
    <property type="entry name" value="7tm_1"/>
    <property type="match status" value="1"/>
</dbReference>
<dbReference type="InterPro" id="IPR000276">
    <property type="entry name" value="GPCR_Rhodpsn"/>
</dbReference>
<keyword evidence="10" id="KW-1015">Disulfide bond</keyword>
<feature type="domain" description="G-protein coupled receptors family 1 profile" evidence="14">
    <location>
        <begin position="66"/>
        <end position="308"/>
    </location>
</feature>
<evidence type="ECO:0000256" key="1">
    <source>
        <dbReference type="ARBA" id="ARBA00004651"/>
    </source>
</evidence>
<evidence type="ECO:0000256" key="13">
    <source>
        <dbReference type="SAM" id="Phobius"/>
    </source>
</evidence>
<dbReference type="PRINTS" id="PR01524">
    <property type="entry name" value="EDG3RECEPTOR"/>
</dbReference>
<evidence type="ECO:0000256" key="5">
    <source>
        <dbReference type="ARBA" id="ARBA00023040"/>
    </source>
</evidence>
<evidence type="ECO:0000259" key="14">
    <source>
        <dbReference type="PROSITE" id="PS50262"/>
    </source>
</evidence>
<dbReference type="InterPro" id="IPR004061">
    <property type="entry name" value="S1P_rcpt"/>
</dbReference>
<keyword evidence="16" id="KW-1185">Reference proteome</keyword>
<keyword evidence="7 11" id="KW-0675">Receptor</keyword>
<feature type="transmembrane region" description="Helical" evidence="13">
    <location>
        <begin position="251"/>
        <end position="275"/>
    </location>
</feature>
<evidence type="ECO:0000313" key="16">
    <source>
        <dbReference type="Proteomes" id="UP000812440"/>
    </source>
</evidence>
<dbReference type="EMBL" id="JAACNH010000001">
    <property type="protein sequence ID" value="KAG8455350.1"/>
    <property type="molecule type" value="Genomic_DNA"/>
</dbReference>
<gene>
    <name evidence="15" type="ORF">GDO86_001520</name>
</gene>
<feature type="disulfide bond" evidence="10">
    <location>
        <begin position="188"/>
        <end position="195"/>
    </location>
</feature>
<dbReference type="CDD" id="cd15345">
    <property type="entry name" value="7tmA_S1PR3_Edg3"/>
    <property type="match status" value="1"/>
</dbReference>
<keyword evidence="6 13" id="KW-0472">Membrane</keyword>
<dbReference type="SMART" id="SM01381">
    <property type="entry name" value="7TM_GPCR_Srsx"/>
    <property type="match status" value="1"/>
</dbReference>
<dbReference type="Gene3D" id="1.20.1070.10">
    <property type="entry name" value="Rhodopsin 7-helix transmembrane proteins"/>
    <property type="match status" value="1"/>
</dbReference>
<dbReference type="PANTHER" id="PTHR22750">
    <property type="entry name" value="G-PROTEIN COUPLED RECEPTOR"/>
    <property type="match status" value="1"/>
</dbReference>
<comment type="caution">
    <text evidence="15">The sequence shown here is derived from an EMBL/GenBank/DDBJ whole genome shotgun (WGS) entry which is preliminary data.</text>
</comment>
<feature type="compositionally biased region" description="Polar residues" evidence="12">
    <location>
        <begin position="337"/>
        <end position="354"/>
    </location>
</feature>
<evidence type="ECO:0000256" key="7">
    <source>
        <dbReference type="ARBA" id="ARBA00023170"/>
    </source>
</evidence>
<evidence type="ECO:0000256" key="9">
    <source>
        <dbReference type="ARBA" id="ARBA00023224"/>
    </source>
</evidence>
<dbReference type="FunFam" id="1.20.1070.10:FF:000098">
    <property type="entry name" value="Sphingosine 1-phosphate receptor 1"/>
    <property type="match status" value="1"/>
</dbReference>
<keyword evidence="8" id="KW-0325">Glycoprotein</keyword>
<comment type="similarity">
    <text evidence="11">Belongs to the G-protein coupled receptor 1 family.</text>
</comment>
<dbReference type="GO" id="GO:0005886">
    <property type="term" value="C:plasma membrane"/>
    <property type="evidence" value="ECO:0007669"/>
    <property type="project" value="UniProtKB-SubCell"/>
</dbReference>
<feature type="disulfide bond" evidence="10">
    <location>
        <begin position="279"/>
        <end position="284"/>
    </location>
</feature>
<dbReference type="SUPFAM" id="SSF81321">
    <property type="entry name" value="Family A G protein-coupled receptor-like"/>
    <property type="match status" value="1"/>
</dbReference>
<sequence length="384" mass="43251">MEGIISSTMENMASETVPSKILTSPRCDAVINLHYNYTGKLKERDLDRMDTTEIVFLIICSLIVLENLMVLIAIWKNNRFHNRMYFFIGNLALCDLLAGIAYIVNICMSGSKTMDISLTAWFVREGSMFVALGASTFSLLAIAIERHLTMIKMRPYDANKKHRVFLLIGTCWLISFSLGALPILGWNCITDLPNCSTILPLYSKRYVGFCISIFIVILIAIVILYARIYILVKSSSRRVTNHSNSERSMALLRTVVIVVGVFIACWSPLFILLLIDVACEVKTCSILYKAQWFIALAVLNSALNPIIYTLASKEMRRTFFRLVCSCLVKTNNSRSLPIQPTPDQSRSKSSSACNSPKHKSFIQTILQSKDEKSESSYHNGNFTN</sequence>
<organism evidence="15 16">
    <name type="scientific">Hymenochirus boettgeri</name>
    <name type="common">Congo dwarf clawed frog</name>
    <dbReference type="NCBI Taxonomy" id="247094"/>
    <lineage>
        <taxon>Eukaryota</taxon>
        <taxon>Metazoa</taxon>
        <taxon>Chordata</taxon>
        <taxon>Craniata</taxon>
        <taxon>Vertebrata</taxon>
        <taxon>Euteleostomi</taxon>
        <taxon>Amphibia</taxon>
        <taxon>Batrachia</taxon>
        <taxon>Anura</taxon>
        <taxon>Pipoidea</taxon>
        <taxon>Pipidae</taxon>
        <taxon>Pipinae</taxon>
        <taxon>Hymenochirus</taxon>
    </lineage>
</organism>
<keyword evidence="3 11" id="KW-0812">Transmembrane</keyword>
<dbReference type="PRINTS" id="PR01523">
    <property type="entry name" value="S1PRECEPTOR"/>
</dbReference>
<evidence type="ECO:0000256" key="3">
    <source>
        <dbReference type="ARBA" id="ARBA00022692"/>
    </source>
</evidence>
<evidence type="ECO:0000256" key="12">
    <source>
        <dbReference type="SAM" id="MobiDB-lite"/>
    </source>
</evidence>
<dbReference type="PRINTS" id="PR00237">
    <property type="entry name" value="GPCRRHODOPSN"/>
</dbReference>
<feature type="transmembrane region" description="Helical" evidence="13">
    <location>
        <begin position="126"/>
        <end position="144"/>
    </location>
</feature>
<evidence type="ECO:0000256" key="8">
    <source>
        <dbReference type="ARBA" id="ARBA00023180"/>
    </source>
</evidence>
<keyword evidence="2" id="KW-1003">Cell membrane</keyword>
<evidence type="ECO:0000256" key="6">
    <source>
        <dbReference type="ARBA" id="ARBA00023136"/>
    </source>
</evidence>
<dbReference type="PROSITE" id="PS50262">
    <property type="entry name" value="G_PROTEIN_RECEP_F1_2"/>
    <property type="match status" value="1"/>
</dbReference>
<dbReference type="Proteomes" id="UP000812440">
    <property type="component" value="Chromosome 1"/>
</dbReference>